<evidence type="ECO:0000313" key="2">
    <source>
        <dbReference type="EMBL" id="GIE19455.1"/>
    </source>
</evidence>
<organism evidence="2 3">
    <name type="scientific">Winogradskya humida</name>
    <dbReference type="NCBI Taxonomy" id="113566"/>
    <lineage>
        <taxon>Bacteria</taxon>
        <taxon>Bacillati</taxon>
        <taxon>Actinomycetota</taxon>
        <taxon>Actinomycetes</taxon>
        <taxon>Micromonosporales</taxon>
        <taxon>Micromonosporaceae</taxon>
        <taxon>Winogradskya</taxon>
    </lineage>
</organism>
<evidence type="ECO:0000256" key="1">
    <source>
        <dbReference type="SAM" id="MobiDB-lite"/>
    </source>
</evidence>
<protein>
    <submittedName>
        <fullName evidence="2">Uncharacterized protein</fullName>
    </submittedName>
</protein>
<sequence>MVGAQKRAAERAQIDLGIHGGSDGKCPSGTAGSPAHLADMSAGRERISEERTLLCNPGGSMRGTVRLTARHATSMSHEE</sequence>
<evidence type="ECO:0000313" key="3">
    <source>
        <dbReference type="Proteomes" id="UP000603200"/>
    </source>
</evidence>
<comment type="caution">
    <text evidence="2">The sequence shown here is derived from an EMBL/GenBank/DDBJ whole genome shotgun (WGS) entry which is preliminary data.</text>
</comment>
<reference evidence="2 3" key="1">
    <citation type="submission" date="2021-01" db="EMBL/GenBank/DDBJ databases">
        <title>Whole genome shotgun sequence of Actinoplanes humidus NBRC 14915.</title>
        <authorList>
            <person name="Komaki H."/>
            <person name="Tamura T."/>
        </authorList>
    </citation>
    <scope>NUCLEOTIDE SEQUENCE [LARGE SCALE GENOMIC DNA]</scope>
    <source>
        <strain evidence="2 3">NBRC 14915</strain>
    </source>
</reference>
<keyword evidence="3" id="KW-1185">Reference proteome</keyword>
<accession>A0ABQ3ZLI6</accession>
<dbReference type="Proteomes" id="UP000603200">
    <property type="component" value="Unassembled WGS sequence"/>
</dbReference>
<feature type="region of interest" description="Disordered" evidence="1">
    <location>
        <begin position="16"/>
        <end position="36"/>
    </location>
</feature>
<proteinExistence type="predicted"/>
<name>A0ABQ3ZLI6_9ACTN</name>
<gene>
    <name evidence="2" type="ORF">Ahu01nite_025570</name>
</gene>
<dbReference type="EMBL" id="BOMN01000029">
    <property type="protein sequence ID" value="GIE19455.1"/>
    <property type="molecule type" value="Genomic_DNA"/>
</dbReference>